<sequence length="240" mass="26793">MDGPVASTWSPHEDDLLRSAICRHGVRRWDFIAAAVPNRSEVACATRWDELQDRWTPLTRRAWSADEDELLRGTVRYHGASQWALVASFLPGRTAKQCRDRWCNQLDPCINRGAWSAEEDALLVTLQSNVGNAWSRIAANLPGRTDNAVKNRWNSAHFQNRSRCGPGVENLTLSPPRQVLDIKEEDLSSTGMTVLPVPGSSEVETTSAFCPDEADNWDLWTFLADILLDDGLENTGSTNM</sequence>
<feature type="domain" description="Myb-like" evidence="5">
    <location>
        <begin position="107"/>
        <end position="157"/>
    </location>
</feature>
<dbReference type="Pfam" id="PF13921">
    <property type="entry name" value="Myb_DNA-bind_6"/>
    <property type="match status" value="1"/>
</dbReference>
<dbReference type="PANTHER" id="PTHR46621">
    <property type="entry name" value="SNRNA-ACTIVATING PROTEIN COMPLEX SUBUNIT 4"/>
    <property type="match status" value="1"/>
</dbReference>
<evidence type="ECO:0000256" key="4">
    <source>
        <dbReference type="ARBA" id="ARBA00023242"/>
    </source>
</evidence>
<feature type="domain" description="HTH myb-type" evidence="6">
    <location>
        <begin position="111"/>
        <end position="162"/>
    </location>
</feature>
<comment type="caution">
    <text evidence="7">The sequence shown here is derived from an EMBL/GenBank/DDBJ whole genome shotgun (WGS) entry which is preliminary data.</text>
</comment>
<dbReference type="Gene3D" id="1.10.10.60">
    <property type="entry name" value="Homeodomain-like"/>
    <property type="match status" value="3"/>
</dbReference>
<evidence type="ECO:0000313" key="7">
    <source>
        <dbReference type="EMBL" id="KAF4133478.1"/>
    </source>
</evidence>
<reference evidence="7" key="1">
    <citation type="submission" date="2020-03" db="EMBL/GenBank/DDBJ databases">
        <title>Hybrid Assembly of Korean Phytophthora infestans isolates.</title>
        <authorList>
            <person name="Prokchorchik M."/>
            <person name="Lee Y."/>
            <person name="Seo J."/>
            <person name="Cho J.-H."/>
            <person name="Park Y.-E."/>
            <person name="Jang D.-C."/>
            <person name="Im J.-S."/>
            <person name="Choi J.-G."/>
            <person name="Park H.-J."/>
            <person name="Lee G.-B."/>
            <person name="Lee Y.-G."/>
            <person name="Hong S.-Y."/>
            <person name="Cho K."/>
            <person name="Sohn K.H."/>
        </authorList>
    </citation>
    <scope>NUCLEOTIDE SEQUENCE</scope>
    <source>
        <strain evidence="7">KR_2_A2</strain>
    </source>
</reference>
<evidence type="ECO:0000259" key="6">
    <source>
        <dbReference type="PROSITE" id="PS51294"/>
    </source>
</evidence>
<dbReference type="Proteomes" id="UP000704712">
    <property type="component" value="Unassembled WGS sequence"/>
</dbReference>
<dbReference type="SUPFAM" id="SSF46689">
    <property type="entry name" value="Homeodomain-like"/>
    <property type="match status" value="2"/>
</dbReference>
<dbReference type="InterPro" id="IPR001005">
    <property type="entry name" value="SANT/Myb"/>
</dbReference>
<organism evidence="7 8">
    <name type="scientific">Phytophthora infestans</name>
    <name type="common">Potato late blight agent</name>
    <name type="synonym">Botrytis infestans</name>
    <dbReference type="NCBI Taxonomy" id="4787"/>
    <lineage>
        <taxon>Eukaryota</taxon>
        <taxon>Sar</taxon>
        <taxon>Stramenopiles</taxon>
        <taxon>Oomycota</taxon>
        <taxon>Peronosporomycetes</taxon>
        <taxon>Peronosporales</taxon>
        <taxon>Peronosporaceae</taxon>
        <taxon>Phytophthora</taxon>
    </lineage>
</organism>
<evidence type="ECO:0000256" key="1">
    <source>
        <dbReference type="ARBA" id="ARBA00023015"/>
    </source>
</evidence>
<dbReference type="PROSITE" id="PS51294">
    <property type="entry name" value="HTH_MYB"/>
    <property type="match status" value="3"/>
</dbReference>
<dbReference type="InterPro" id="IPR051575">
    <property type="entry name" value="Myb-like_DNA-bd"/>
</dbReference>
<dbReference type="GO" id="GO:0019185">
    <property type="term" value="C:snRNA-activating protein complex"/>
    <property type="evidence" value="ECO:0007669"/>
    <property type="project" value="TreeGrafter"/>
</dbReference>
<keyword evidence="3" id="KW-0804">Transcription</keyword>
<evidence type="ECO:0000256" key="3">
    <source>
        <dbReference type="ARBA" id="ARBA00023163"/>
    </source>
</evidence>
<dbReference type="PANTHER" id="PTHR46621:SF1">
    <property type="entry name" value="SNRNA-ACTIVATING PROTEIN COMPLEX SUBUNIT 4"/>
    <property type="match status" value="1"/>
</dbReference>
<dbReference type="SMART" id="SM00717">
    <property type="entry name" value="SANT"/>
    <property type="match status" value="3"/>
</dbReference>
<dbReference type="PROSITE" id="PS50090">
    <property type="entry name" value="MYB_LIKE"/>
    <property type="match status" value="3"/>
</dbReference>
<feature type="domain" description="Myb-like" evidence="5">
    <location>
        <begin position="7"/>
        <end position="52"/>
    </location>
</feature>
<name>A0A8S9U5H1_PHYIN</name>
<dbReference type="CDD" id="cd00167">
    <property type="entry name" value="SANT"/>
    <property type="match status" value="3"/>
</dbReference>
<evidence type="ECO:0000259" key="5">
    <source>
        <dbReference type="PROSITE" id="PS50090"/>
    </source>
</evidence>
<feature type="domain" description="HTH myb-type" evidence="6">
    <location>
        <begin position="1"/>
        <end position="56"/>
    </location>
</feature>
<dbReference type="GO" id="GO:0000978">
    <property type="term" value="F:RNA polymerase II cis-regulatory region sequence-specific DNA binding"/>
    <property type="evidence" value="ECO:0007669"/>
    <property type="project" value="TreeGrafter"/>
</dbReference>
<dbReference type="EMBL" id="JAACNO010002377">
    <property type="protein sequence ID" value="KAF4133478.1"/>
    <property type="molecule type" value="Genomic_DNA"/>
</dbReference>
<keyword evidence="2 7" id="KW-0238">DNA-binding</keyword>
<feature type="domain" description="HTH myb-type" evidence="6">
    <location>
        <begin position="58"/>
        <end position="110"/>
    </location>
</feature>
<dbReference type="GO" id="GO:0042796">
    <property type="term" value="P:snRNA transcription by RNA polymerase III"/>
    <property type="evidence" value="ECO:0007669"/>
    <property type="project" value="TreeGrafter"/>
</dbReference>
<dbReference type="Pfam" id="PF00249">
    <property type="entry name" value="Myb_DNA-binding"/>
    <property type="match status" value="1"/>
</dbReference>
<dbReference type="GO" id="GO:0042795">
    <property type="term" value="P:snRNA transcription by RNA polymerase II"/>
    <property type="evidence" value="ECO:0007669"/>
    <property type="project" value="TreeGrafter"/>
</dbReference>
<dbReference type="GO" id="GO:0001006">
    <property type="term" value="F:RNA polymerase III type 3 promoter sequence-specific DNA binding"/>
    <property type="evidence" value="ECO:0007669"/>
    <property type="project" value="TreeGrafter"/>
</dbReference>
<proteinExistence type="predicted"/>
<accession>A0A8S9U5H1</accession>
<protein>
    <submittedName>
        <fullName evidence="7">Myb-like DNA-binding domain</fullName>
    </submittedName>
</protein>
<feature type="domain" description="Myb-like" evidence="5">
    <location>
        <begin position="60"/>
        <end position="106"/>
    </location>
</feature>
<dbReference type="InterPro" id="IPR009057">
    <property type="entry name" value="Homeodomain-like_sf"/>
</dbReference>
<evidence type="ECO:0000256" key="2">
    <source>
        <dbReference type="ARBA" id="ARBA00023125"/>
    </source>
</evidence>
<keyword evidence="4" id="KW-0539">Nucleus</keyword>
<evidence type="ECO:0000313" key="8">
    <source>
        <dbReference type="Proteomes" id="UP000704712"/>
    </source>
</evidence>
<gene>
    <name evidence="7" type="ORF">GN958_ATG17330</name>
</gene>
<keyword evidence="1" id="KW-0805">Transcription regulation</keyword>
<dbReference type="InterPro" id="IPR017930">
    <property type="entry name" value="Myb_dom"/>
</dbReference>
<dbReference type="AlphaFoldDB" id="A0A8S9U5H1"/>